<name>A0A8J6HV64_TENMO</name>
<feature type="domain" description="Reverse transcriptase Ty1/copia-type" evidence="1">
    <location>
        <begin position="80"/>
        <end position="328"/>
    </location>
</feature>
<dbReference type="GO" id="GO:0071897">
    <property type="term" value="P:DNA biosynthetic process"/>
    <property type="evidence" value="ECO:0007669"/>
    <property type="project" value="UniProtKB-ARBA"/>
</dbReference>
<dbReference type="InterPro" id="IPR013103">
    <property type="entry name" value="RVT_2"/>
</dbReference>
<evidence type="ECO:0000313" key="3">
    <source>
        <dbReference type="Proteomes" id="UP000719412"/>
    </source>
</evidence>
<dbReference type="Pfam" id="PF07727">
    <property type="entry name" value="RVT_2"/>
    <property type="match status" value="1"/>
</dbReference>
<gene>
    <name evidence="2" type="ORF">GEV33_001507</name>
</gene>
<reference evidence="2" key="1">
    <citation type="journal article" date="2020" name="J Insects Food Feed">
        <title>The yellow mealworm (Tenebrio molitor) genome: a resource for the emerging insects as food and feed industry.</title>
        <authorList>
            <person name="Eriksson T."/>
            <person name="Andere A."/>
            <person name="Kelstrup H."/>
            <person name="Emery V."/>
            <person name="Picard C."/>
        </authorList>
    </citation>
    <scope>NUCLEOTIDE SEQUENCE</scope>
    <source>
        <strain evidence="2">Stoneville</strain>
        <tissue evidence="2">Whole head</tissue>
    </source>
</reference>
<keyword evidence="3" id="KW-1185">Reference proteome</keyword>
<dbReference type="Proteomes" id="UP000719412">
    <property type="component" value="Unassembled WGS sequence"/>
</dbReference>
<dbReference type="PANTHER" id="PTHR11439">
    <property type="entry name" value="GAG-POL-RELATED RETROTRANSPOSON"/>
    <property type="match status" value="1"/>
</dbReference>
<comment type="caution">
    <text evidence="2">The sequence shown here is derived from an EMBL/GenBank/DDBJ whole genome shotgun (WGS) entry which is preliminary data.</text>
</comment>
<dbReference type="SUPFAM" id="SSF56672">
    <property type="entry name" value="DNA/RNA polymerases"/>
    <property type="match status" value="1"/>
</dbReference>
<protein>
    <recommendedName>
        <fullName evidence="1">Reverse transcriptase Ty1/copia-type domain-containing protein</fullName>
    </recommendedName>
</protein>
<organism evidence="2 3">
    <name type="scientific">Tenebrio molitor</name>
    <name type="common">Yellow mealworm beetle</name>
    <dbReference type="NCBI Taxonomy" id="7067"/>
    <lineage>
        <taxon>Eukaryota</taxon>
        <taxon>Metazoa</taxon>
        <taxon>Ecdysozoa</taxon>
        <taxon>Arthropoda</taxon>
        <taxon>Hexapoda</taxon>
        <taxon>Insecta</taxon>
        <taxon>Pterygota</taxon>
        <taxon>Neoptera</taxon>
        <taxon>Endopterygota</taxon>
        <taxon>Coleoptera</taxon>
        <taxon>Polyphaga</taxon>
        <taxon>Cucujiformia</taxon>
        <taxon>Tenebrionidae</taxon>
        <taxon>Tenebrio</taxon>
    </lineage>
</organism>
<dbReference type="InterPro" id="IPR043502">
    <property type="entry name" value="DNA/RNA_pol_sf"/>
</dbReference>
<evidence type="ECO:0000313" key="2">
    <source>
        <dbReference type="EMBL" id="KAH0821284.1"/>
    </source>
</evidence>
<proteinExistence type="predicted"/>
<accession>A0A8J6HV64</accession>
<dbReference type="PANTHER" id="PTHR11439:SF483">
    <property type="entry name" value="PEPTIDE SYNTHASE GLIP-LIKE, PUTATIVE (AFU_ORTHOLOGUE AFUA_3G12920)-RELATED"/>
    <property type="match status" value="1"/>
</dbReference>
<dbReference type="EMBL" id="JABDTM020008553">
    <property type="protein sequence ID" value="KAH0821284.1"/>
    <property type="molecule type" value="Genomic_DNA"/>
</dbReference>
<evidence type="ECO:0000259" key="1">
    <source>
        <dbReference type="Pfam" id="PF07727"/>
    </source>
</evidence>
<reference evidence="2" key="2">
    <citation type="submission" date="2021-08" db="EMBL/GenBank/DDBJ databases">
        <authorList>
            <person name="Eriksson T."/>
        </authorList>
    </citation>
    <scope>NUCLEOTIDE SEQUENCE</scope>
    <source>
        <strain evidence="2">Stoneville</strain>
        <tissue evidence="2">Whole head</tissue>
    </source>
</reference>
<sequence>MSKKSMSEQKTQMNEKKRMNFKKLPKKLQIWRYRSFKKKHHNESCEIERICELQREATQGADAPQWIDAINSELKAHQENGTWSLVERNPGVKTIDSKWVFKLMRNPEGDVYRYKARLCARGFLQQRGVDYNETFAPVVRYDSIRVLLALVAAEDLELAQFDIQTAFLHGQLEEEIYMEVPEGLSGEKQSKSARKSAVCKLNKSLYGLKQAPRCWNKKFSAFLHEFCFKETEADQCIFVGNVGNESVYLALFVDDGLIAAKSLDTLDIMLGRLSETFKITIGDTSMFVGMQIKRDRAKQKLFIHQSAYAKRIVSKFKMSEAKKASVPIDPNVVLYPVLENDKKAENVPYREAVGSLMFLAVVSRPDIAFAVNTVSKFLNNHNDEHWRAVKRIISYVSGTIEYGIEYFCSEKACQQPGICSSSQMVLSHGALKGKSL</sequence>
<dbReference type="AlphaFoldDB" id="A0A8J6HV64"/>